<dbReference type="AlphaFoldDB" id="A0A0E9XAV7"/>
<reference evidence="1" key="2">
    <citation type="journal article" date="2015" name="Fish Shellfish Immunol.">
        <title>Early steps in the European eel (Anguilla anguilla)-Vibrio vulnificus interaction in the gills: Role of the RtxA13 toxin.</title>
        <authorList>
            <person name="Callol A."/>
            <person name="Pajuelo D."/>
            <person name="Ebbesson L."/>
            <person name="Teles M."/>
            <person name="MacKenzie S."/>
            <person name="Amaro C."/>
        </authorList>
    </citation>
    <scope>NUCLEOTIDE SEQUENCE</scope>
</reference>
<dbReference type="EMBL" id="GBXM01008828">
    <property type="protein sequence ID" value="JAH99749.1"/>
    <property type="molecule type" value="Transcribed_RNA"/>
</dbReference>
<reference evidence="1" key="1">
    <citation type="submission" date="2014-11" db="EMBL/GenBank/DDBJ databases">
        <authorList>
            <person name="Amaro Gonzalez C."/>
        </authorList>
    </citation>
    <scope>NUCLEOTIDE SEQUENCE</scope>
</reference>
<organism evidence="1">
    <name type="scientific">Anguilla anguilla</name>
    <name type="common">European freshwater eel</name>
    <name type="synonym">Muraena anguilla</name>
    <dbReference type="NCBI Taxonomy" id="7936"/>
    <lineage>
        <taxon>Eukaryota</taxon>
        <taxon>Metazoa</taxon>
        <taxon>Chordata</taxon>
        <taxon>Craniata</taxon>
        <taxon>Vertebrata</taxon>
        <taxon>Euteleostomi</taxon>
        <taxon>Actinopterygii</taxon>
        <taxon>Neopterygii</taxon>
        <taxon>Teleostei</taxon>
        <taxon>Anguilliformes</taxon>
        <taxon>Anguillidae</taxon>
        <taxon>Anguilla</taxon>
    </lineage>
</organism>
<protein>
    <submittedName>
        <fullName evidence="1">Uncharacterized protein</fullName>
    </submittedName>
</protein>
<evidence type="ECO:0000313" key="1">
    <source>
        <dbReference type="EMBL" id="JAH99749.1"/>
    </source>
</evidence>
<sequence>MAYRCIPVLPPRRQDRQALYP</sequence>
<name>A0A0E9XAV7_ANGAN</name>
<accession>A0A0E9XAV7</accession>
<proteinExistence type="predicted"/>